<keyword evidence="1" id="KW-0479">Metal-binding</keyword>
<proteinExistence type="predicted"/>
<evidence type="ECO:0000256" key="3">
    <source>
        <dbReference type="ARBA" id="ARBA00022771"/>
    </source>
</evidence>
<reference evidence="8 9" key="1">
    <citation type="submission" date="2024-08" db="EMBL/GenBank/DDBJ databases">
        <authorList>
            <person name="Cucini C."/>
            <person name="Frati F."/>
        </authorList>
    </citation>
    <scope>NUCLEOTIDE SEQUENCE [LARGE SCALE GENOMIC DNA]</scope>
</reference>
<feature type="domain" description="C2H2-type" evidence="7">
    <location>
        <begin position="916"/>
        <end position="939"/>
    </location>
</feature>
<protein>
    <recommendedName>
        <fullName evidence="7">C2H2-type domain-containing protein</fullName>
    </recommendedName>
</protein>
<dbReference type="InterPro" id="IPR036236">
    <property type="entry name" value="Znf_C2H2_sf"/>
</dbReference>
<feature type="domain" description="C2H2-type" evidence="7">
    <location>
        <begin position="390"/>
        <end position="417"/>
    </location>
</feature>
<feature type="region of interest" description="Disordered" evidence="6">
    <location>
        <begin position="278"/>
        <end position="300"/>
    </location>
</feature>
<dbReference type="Gene3D" id="3.30.160.60">
    <property type="entry name" value="Classic Zinc Finger"/>
    <property type="match status" value="5"/>
</dbReference>
<dbReference type="InterPro" id="IPR013087">
    <property type="entry name" value="Znf_C2H2_type"/>
</dbReference>
<evidence type="ECO:0000313" key="9">
    <source>
        <dbReference type="Proteomes" id="UP001642540"/>
    </source>
</evidence>
<dbReference type="Pfam" id="PF13912">
    <property type="entry name" value="zf-C2H2_6"/>
    <property type="match status" value="1"/>
</dbReference>
<keyword evidence="4" id="KW-0862">Zinc</keyword>
<dbReference type="PANTHER" id="PTHR24379">
    <property type="entry name" value="KRAB AND ZINC FINGER DOMAIN-CONTAINING"/>
    <property type="match status" value="1"/>
</dbReference>
<dbReference type="EMBL" id="CAXLJM020000157">
    <property type="protein sequence ID" value="CAL8143454.1"/>
    <property type="molecule type" value="Genomic_DNA"/>
</dbReference>
<sequence>MSSKRKNNLCFLCYKPTSEKDELQYRKLKKSSDTKFLLLLLRHLKLHPKSEVLSNAFECCEDCAMLGKYFCDLFFQLECIQLQLNSKLQRLYDGMLYAGRIPSRVIAFRTQFENLDENKEEIESPSQMSFIDTQEARNYLIKCCELKLKSGVPAVLLKRIFQTVDNPTEIIIKDEVANEAPTKFNSTFPQAAASKGSHTSKESCEYDGGDDTIPKSFNDEVHTQNCCDYYNLTEHIGEHNPNDSQLATFSNPTLGFEENISEIDIEYTQMVFKDDPNEMETEENGHKTKTLNNYDDEASNSDYDSDDYIHEHDLTDKNFVPLSHPIQPQTFPGASSKMVVKSSEIAIQKQNPTEMETREEQPPQKNRLPKVPNEKEQEEMTPTKSLRSLLRCPMCSKTFSNQKNMDFHIKFHDDNVEADDNNKDTKNSDCGPIKLEENTSDSDSDVELEDDDEHIHSDGEMSGSQKANPAKRKPSRYKKVFKPPRNKKLPFTQCEICLVNYSCEAAVEKCRVVNHNLKNYVCCHSCRKLFPCHLFLIYHRTKRPLTNTCLTNNPKDFVPAAAPLFPFQKRIMGHKFCEVEGCYEVFNYEESLKIHAKTHGKWSCTFCPEEFEKAHDFAAHELSKHNNSKKPATEDEIREAGNSNEEALDISRKEAIGTQRLRCSRCTTSYEKRTALMDHFLHKHLDIPKPIEKSGPRCEICKRTFHPEVTQKDMNKHAFTHDVEGLTPEQISKCTICQAPFRHRIQLSNHMRLVHNQKPVYKCRYCEKQYKTFTSFSKHTTQKHKGKPRGLTGIFECPICKDRVDSEYNLKMHLLQHKDDDKLVFKCETCQKSFSKKWHLYKHVKNMHEQPKKTWHCDKCGKVFKTSTKLEQHTSYTHTDPSQWRFACPEEGCLKRCWSRQKLTEHIRTHTKERPFICDFCGESYRYRQYLRTHLAKVHGPSAAKTLPTQSYTKPFDQEVKEKVVAGAEFSEPGSSMDISKIEVQMEVDARPTPSVKTVLNKINGNSAEILMDGDISAELHEEEGTLHLDVPDLSTVKEILGLDFQVGSFRTSSAKHQLNVNLNLVRDRRRKMTRAPLFPFPPAT</sequence>
<dbReference type="SMART" id="SM00355">
    <property type="entry name" value="ZnF_C2H2"/>
    <property type="match status" value="12"/>
</dbReference>
<gene>
    <name evidence="8" type="ORF">ODALV1_LOCUS29589</name>
</gene>
<evidence type="ECO:0000256" key="1">
    <source>
        <dbReference type="ARBA" id="ARBA00022723"/>
    </source>
</evidence>
<accession>A0ABP1S4L9</accession>
<evidence type="ECO:0000256" key="2">
    <source>
        <dbReference type="ARBA" id="ARBA00022737"/>
    </source>
</evidence>
<evidence type="ECO:0000256" key="5">
    <source>
        <dbReference type="PROSITE-ProRule" id="PRU00042"/>
    </source>
</evidence>
<comment type="caution">
    <text evidence="8">The sequence shown here is derived from an EMBL/GenBank/DDBJ whole genome shotgun (WGS) entry which is preliminary data.</text>
</comment>
<dbReference type="Proteomes" id="UP001642540">
    <property type="component" value="Unassembled WGS sequence"/>
</dbReference>
<feature type="domain" description="C2H2-type" evidence="7">
    <location>
        <begin position="855"/>
        <end position="883"/>
    </location>
</feature>
<feature type="domain" description="C2H2-type" evidence="7">
    <location>
        <begin position="761"/>
        <end position="789"/>
    </location>
</feature>
<name>A0ABP1S4L9_9HEXA</name>
<feature type="region of interest" description="Disordered" evidence="6">
    <location>
        <begin position="415"/>
        <end position="476"/>
    </location>
</feature>
<dbReference type="PROSITE" id="PS00028">
    <property type="entry name" value="ZINC_FINGER_C2H2_1"/>
    <property type="match status" value="10"/>
</dbReference>
<evidence type="ECO:0000313" key="8">
    <source>
        <dbReference type="EMBL" id="CAL8143454.1"/>
    </source>
</evidence>
<dbReference type="PANTHER" id="PTHR24379:SF121">
    <property type="entry name" value="C2H2-TYPE DOMAIN-CONTAINING PROTEIN"/>
    <property type="match status" value="1"/>
</dbReference>
<keyword evidence="9" id="KW-1185">Reference proteome</keyword>
<dbReference type="Pfam" id="PF00096">
    <property type="entry name" value="zf-C2H2"/>
    <property type="match status" value="3"/>
</dbReference>
<feature type="domain" description="C2H2-type" evidence="7">
    <location>
        <begin position="602"/>
        <end position="630"/>
    </location>
</feature>
<dbReference type="PROSITE" id="PS50157">
    <property type="entry name" value="ZINC_FINGER_C2H2_2"/>
    <property type="match status" value="8"/>
</dbReference>
<feature type="domain" description="C2H2-type" evidence="7">
    <location>
        <begin position="886"/>
        <end position="915"/>
    </location>
</feature>
<feature type="region of interest" description="Disordered" evidence="6">
    <location>
        <begin position="622"/>
        <end position="644"/>
    </location>
</feature>
<feature type="domain" description="C2H2-type" evidence="7">
    <location>
        <begin position="825"/>
        <end position="853"/>
    </location>
</feature>
<organism evidence="8 9">
    <name type="scientific">Orchesella dallaii</name>
    <dbReference type="NCBI Taxonomy" id="48710"/>
    <lineage>
        <taxon>Eukaryota</taxon>
        <taxon>Metazoa</taxon>
        <taxon>Ecdysozoa</taxon>
        <taxon>Arthropoda</taxon>
        <taxon>Hexapoda</taxon>
        <taxon>Collembola</taxon>
        <taxon>Entomobryomorpha</taxon>
        <taxon>Entomobryoidea</taxon>
        <taxon>Orchesellidae</taxon>
        <taxon>Orchesellinae</taxon>
        <taxon>Orchesella</taxon>
    </lineage>
</organism>
<feature type="compositionally biased region" description="Acidic residues" evidence="6">
    <location>
        <begin position="438"/>
        <end position="452"/>
    </location>
</feature>
<evidence type="ECO:0000256" key="6">
    <source>
        <dbReference type="SAM" id="MobiDB-lite"/>
    </source>
</evidence>
<feature type="compositionally biased region" description="Basic and acidic residues" evidence="6">
    <location>
        <begin position="415"/>
        <end position="427"/>
    </location>
</feature>
<keyword evidence="3 5" id="KW-0863">Zinc-finger</keyword>
<evidence type="ECO:0000256" key="4">
    <source>
        <dbReference type="ARBA" id="ARBA00022833"/>
    </source>
</evidence>
<feature type="region of interest" description="Disordered" evidence="6">
    <location>
        <begin position="347"/>
        <end position="384"/>
    </location>
</feature>
<feature type="domain" description="C2H2-type" evidence="7">
    <location>
        <begin position="732"/>
        <end position="760"/>
    </location>
</feature>
<evidence type="ECO:0000259" key="7">
    <source>
        <dbReference type="PROSITE" id="PS50157"/>
    </source>
</evidence>
<keyword evidence="2" id="KW-0677">Repeat</keyword>
<dbReference type="SUPFAM" id="SSF57667">
    <property type="entry name" value="beta-beta-alpha zinc fingers"/>
    <property type="match status" value="3"/>
</dbReference>